<dbReference type="PIRSF" id="PIRSF018634">
    <property type="entry name" value="UCP018634"/>
    <property type="match status" value="1"/>
</dbReference>
<dbReference type="RefSeq" id="WP_168875805.1">
    <property type="nucleotide sequence ID" value="NZ_JABAIM010000001.1"/>
</dbReference>
<reference evidence="1 2" key="1">
    <citation type="submission" date="2020-04" db="EMBL/GenBank/DDBJ databases">
        <title>Draft genome of Leeia sp. IMCC25680.</title>
        <authorList>
            <person name="Song J."/>
            <person name="Cho J.-C."/>
        </authorList>
    </citation>
    <scope>NUCLEOTIDE SEQUENCE [LARGE SCALE GENOMIC DNA]</scope>
    <source>
        <strain evidence="1 2">IMCC25680</strain>
    </source>
</reference>
<comment type="caution">
    <text evidence="1">The sequence shown here is derived from an EMBL/GenBank/DDBJ whole genome shotgun (WGS) entry which is preliminary data.</text>
</comment>
<dbReference type="InterPro" id="IPR009387">
    <property type="entry name" value="HigB-2"/>
</dbReference>
<dbReference type="Pfam" id="PF06296">
    <property type="entry name" value="RelE"/>
    <property type="match status" value="1"/>
</dbReference>
<organism evidence="1 2">
    <name type="scientific">Leeia aquatica</name>
    <dbReference type="NCBI Taxonomy" id="2725557"/>
    <lineage>
        <taxon>Bacteria</taxon>
        <taxon>Pseudomonadati</taxon>
        <taxon>Pseudomonadota</taxon>
        <taxon>Betaproteobacteria</taxon>
        <taxon>Neisseriales</taxon>
        <taxon>Leeiaceae</taxon>
        <taxon>Leeia</taxon>
    </lineage>
</organism>
<dbReference type="EMBL" id="JABAIM010000001">
    <property type="protein sequence ID" value="NLR74176.1"/>
    <property type="molecule type" value="Genomic_DNA"/>
</dbReference>
<sequence length="130" mass="14277">MHIYKTRSFEKWAGKEGLTDAALAAAVAEMENGLIDADLGGHVVKKRIALPGRGKSGGARTLLAYRTQDRAFFVYGFAKNERDNIDSQELKALKRLATIMLSWTATQLAHAVQQGKLLPVNPDGKEDNHD</sequence>
<dbReference type="AlphaFoldDB" id="A0A847S9B4"/>
<gene>
    <name evidence="1" type="ORF">HF682_03290</name>
</gene>
<evidence type="ECO:0000313" key="1">
    <source>
        <dbReference type="EMBL" id="NLR74176.1"/>
    </source>
</evidence>
<proteinExistence type="predicted"/>
<accession>A0A847S9B4</accession>
<keyword evidence="2" id="KW-1185">Reference proteome</keyword>
<protein>
    <submittedName>
        <fullName evidence="1">Type II toxin-antitoxin system RelE/ParE family toxin</fullName>
    </submittedName>
</protein>
<dbReference type="Proteomes" id="UP000587991">
    <property type="component" value="Unassembled WGS sequence"/>
</dbReference>
<evidence type="ECO:0000313" key="2">
    <source>
        <dbReference type="Proteomes" id="UP000587991"/>
    </source>
</evidence>
<name>A0A847S9B4_9NEIS</name>